<feature type="compositionally biased region" description="Basic and acidic residues" evidence="1">
    <location>
        <begin position="273"/>
        <end position="290"/>
    </location>
</feature>
<feature type="compositionally biased region" description="Basic and acidic residues" evidence="1">
    <location>
        <begin position="234"/>
        <end position="244"/>
    </location>
</feature>
<evidence type="ECO:0000313" key="2">
    <source>
        <dbReference type="EMBL" id="EYU25130.1"/>
    </source>
</evidence>
<protein>
    <submittedName>
        <fullName evidence="2">Uncharacterized protein</fullName>
    </submittedName>
</protein>
<feature type="region of interest" description="Disordered" evidence="1">
    <location>
        <begin position="141"/>
        <end position="316"/>
    </location>
</feature>
<feature type="region of interest" description="Disordered" evidence="1">
    <location>
        <begin position="1"/>
        <end position="121"/>
    </location>
</feature>
<evidence type="ECO:0000256" key="1">
    <source>
        <dbReference type="SAM" id="MobiDB-lite"/>
    </source>
</evidence>
<dbReference type="AlphaFoldDB" id="A0A022QF50"/>
<reference evidence="2 3" key="1">
    <citation type="journal article" date="2013" name="Proc. Natl. Acad. Sci. U.S.A.">
        <title>Fine-scale variation in meiotic recombination in Mimulus inferred from population shotgun sequencing.</title>
        <authorList>
            <person name="Hellsten U."/>
            <person name="Wright K.M."/>
            <person name="Jenkins J."/>
            <person name="Shu S."/>
            <person name="Yuan Y."/>
            <person name="Wessler S.R."/>
            <person name="Schmutz J."/>
            <person name="Willis J.H."/>
            <person name="Rokhsar D.S."/>
        </authorList>
    </citation>
    <scope>NUCLEOTIDE SEQUENCE [LARGE SCALE GENOMIC DNA]</scope>
    <source>
        <strain evidence="3">cv. DUN x IM62</strain>
    </source>
</reference>
<name>A0A022QF50_ERYGU</name>
<feature type="compositionally biased region" description="Basic and acidic residues" evidence="1">
    <location>
        <begin position="205"/>
        <end position="218"/>
    </location>
</feature>
<sequence length="316" mass="36293">MSKGLHRPFIKRSPVERDEYFGVGRRMQQPTRGVSSNYRGRGGHYSQRSNRGDYGEDFAPLPDDAAGVYLSRREQSFSPRGGQMTLPRRRSRSRSRTRSPRAWHSNRGRILGTRRNSSRSPDFRVERIRVPFSKPNFASSEYGEGGYMSPSPSRGRFSSPQRNYRWENNNNDRTFPDNHMRRRRSPFRDFRRNERFDGVGPSGRFKRDEHFRPTERSGRFSYNGGGRGGFKPESNYHGRRRDDGGEMMMHRGGPVHNSEEGGANNNVRRSRNKAAEIDGFETKNLDKEDANVGAADLLPQKQGDEKDEKGVLISAD</sequence>
<dbReference type="PANTHER" id="PTHR34536:SF6">
    <property type="entry name" value="DENTIN SIALOPHOSPHOPROTEIN-LIKE PROTEIN"/>
    <property type="match status" value="1"/>
</dbReference>
<dbReference type="EMBL" id="KI632098">
    <property type="protein sequence ID" value="EYU25130.1"/>
    <property type="molecule type" value="Genomic_DNA"/>
</dbReference>
<feature type="compositionally biased region" description="Polar residues" evidence="1">
    <location>
        <begin position="28"/>
        <end position="38"/>
    </location>
</feature>
<gene>
    <name evidence="2" type="ORF">MIMGU_mgv1a010321mg</name>
</gene>
<dbReference type="PANTHER" id="PTHR34536">
    <property type="entry name" value="DENTIN SIALOPHOSPHOPROTEIN-LIKE PROTEIN"/>
    <property type="match status" value="1"/>
</dbReference>
<feature type="compositionally biased region" description="Basic residues" evidence="1">
    <location>
        <begin position="87"/>
        <end position="107"/>
    </location>
</feature>
<keyword evidence="3" id="KW-1185">Reference proteome</keyword>
<accession>A0A022QF50</accession>
<evidence type="ECO:0000313" key="3">
    <source>
        <dbReference type="Proteomes" id="UP000030748"/>
    </source>
</evidence>
<feature type="compositionally biased region" description="Basic and acidic residues" evidence="1">
    <location>
        <begin position="186"/>
        <end position="197"/>
    </location>
</feature>
<feature type="compositionally biased region" description="Basic residues" evidence="1">
    <location>
        <begin position="1"/>
        <end position="10"/>
    </location>
</feature>
<feature type="compositionally biased region" description="Low complexity" evidence="1">
    <location>
        <begin position="149"/>
        <end position="162"/>
    </location>
</feature>
<organism evidence="2 3">
    <name type="scientific">Erythranthe guttata</name>
    <name type="common">Yellow monkey flower</name>
    <name type="synonym">Mimulus guttatus</name>
    <dbReference type="NCBI Taxonomy" id="4155"/>
    <lineage>
        <taxon>Eukaryota</taxon>
        <taxon>Viridiplantae</taxon>
        <taxon>Streptophyta</taxon>
        <taxon>Embryophyta</taxon>
        <taxon>Tracheophyta</taxon>
        <taxon>Spermatophyta</taxon>
        <taxon>Magnoliopsida</taxon>
        <taxon>eudicotyledons</taxon>
        <taxon>Gunneridae</taxon>
        <taxon>Pentapetalae</taxon>
        <taxon>asterids</taxon>
        <taxon>lamiids</taxon>
        <taxon>Lamiales</taxon>
        <taxon>Phrymaceae</taxon>
        <taxon>Erythranthe</taxon>
    </lineage>
</organism>
<dbReference type="Proteomes" id="UP000030748">
    <property type="component" value="Unassembled WGS sequence"/>
</dbReference>
<dbReference type="STRING" id="4155.A0A022QF50"/>
<dbReference type="eggNOG" id="ENOG502QQSF">
    <property type="taxonomic scope" value="Eukaryota"/>
</dbReference>
<proteinExistence type="predicted"/>